<organism evidence="2">
    <name type="scientific">Arabidopsis lyrata subsp. lyrata</name>
    <name type="common">Lyre-leaved rock-cress</name>
    <dbReference type="NCBI Taxonomy" id="81972"/>
    <lineage>
        <taxon>Eukaryota</taxon>
        <taxon>Viridiplantae</taxon>
        <taxon>Streptophyta</taxon>
        <taxon>Embryophyta</taxon>
        <taxon>Tracheophyta</taxon>
        <taxon>Spermatophyta</taxon>
        <taxon>Magnoliopsida</taxon>
        <taxon>eudicotyledons</taxon>
        <taxon>Gunneridae</taxon>
        <taxon>Pentapetalae</taxon>
        <taxon>rosids</taxon>
        <taxon>malvids</taxon>
        <taxon>Brassicales</taxon>
        <taxon>Brassicaceae</taxon>
        <taxon>Camelineae</taxon>
        <taxon>Arabidopsis</taxon>
    </lineage>
</organism>
<evidence type="ECO:0000313" key="2">
    <source>
        <dbReference type="Proteomes" id="UP000008694"/>
    </source>
</evidence>
<dbReference type="Gramene" id="scaffold_304288.1">
    <property type="protein sequence ID" value="scaffold_304288.1"/>
    <property type="gene ID" value="scaffold_304288.1"/>
</dbReference>
<reference evidence="2" key="1">
    <citation type="journal article" date="2011" name="Nat. Genet.">
        <title>The Arabidopsis lyrata genome sequence and the basis of rapid genome size change.</title>
        <authorList>
            <person name="Hu T.T."/>
            <person name="Pattyn P."/>
            <person name="Bakker E.G."/>
            <person name="Cao J."/>
            <person name="Cheng J.-F."/>
            <person name="Clark R.M."/>
            <person name="Fahlgren N."/>
            <person name="Fawcett J.A."/>
            <person name="Grimwood J."/>
            <person name="Gundlach H."/>
            <person name="Haberer G."/>
            <person name="Hollister J.D."/>
            <person name="Ossowski S."/>
            <person name="Ottilar R.P."/>
            <person name="Salamov A.A."/>
            <person name="Schneeberger K."/>
            <person name="Spannagl M."/>
            <person name="Wang X."/>
            <person name="Yang L."/>
            <person name="Nasrallah M.E."/>
            <person name="Bergelson J."/>
            <person name="Carrington J.C."/>
            <person name="Gaut B.S."/>
            <person name="Schmutz J."/>
            <person name="Mayer K.F.X."/>
            <person name="Van de Peer Y."/>
            <person name="Grigoriev I.V."/>
            <person name="Nordborg M."/>
            <person name="Weigel D."/>
            <person name="Guo Y.-L."/>
        </authorList>
    </citation>
    <scope>NUCLEOTIDE SEQUENCE [LARGE SCALE GENOMIC DNA]</scope>
    <source>
        <strain evidence="2">cv. MN47</strain>
    </source>
</reference>
<name>D7L1W4_ARALL</name>
<dbReference type="EMBL" id="GL348715">
    <property type="protein sequence ID" value="EFH62489.1"/>
    <property type="molecule type" value="Genomic_DNA"/>
</dbReference>
<dbReference type="Proteomes" id="UP000008694">
    <property type="component" value="Unassembled WGS sequence"/>
</dbReference>
<gene>
    <name evidence="1" type="ORF">ARALYDRAFT_900318</name>
</gene>
<evidence type="ECO:0000313" key="1">
    <source>
        <dbReference type="EMBL" id="EFH62489.1"/>
    </source>
</evidence>
<dbReference type="AlphaFoldDB" id="D7L1W4"/>
<proteinExistence type="predicted"/>
<protein>
    <submittedName>
        <fullName evidence="1">Uncharacterized protein</fullName>
    </submittedName>
</protein>
<dbReference type="HOGENOM" id="CLU_2925727_0_0_1"/>
<accession>D7L1W4</accession>
<keyword evidence="2" id="KW-1185">Reference proteome</keyword>
<sequence>MTIMSKRLALLGSQYVARTRGHGSSYAMIDRRPFPYRQFSDLSEEFSGNTHLLIVLTMLLN</sequence>